<dbReference type="Pfam" id="PF07992">
    <property type="entry name" value="Pyr_redox_2"/>
    <property type="match status" value="1"/>
</dbReference>
<evidence type="ECO:0000256" key="5">
    <source>
        <dbReference type="ARBA" id="ARBA00022827"/>
    </source>
</evidence>
<keyword evidence="5" id="KW-0285">Flavoprotein</keyword>
<evidence type="ECO:0000259" key="9">
    <source>
        <dbReference type="PROSITE" id="PS51379"/>
    </source>
</evidence>
<dbReference type="PANTHER" id="PTHR43498:SF1">
    <property type="entry name" value="COB--COM HETERODISULFIDE REDUCTASE IRON-SULFUR SUBUNIT A"/>
    <property type="match status" value="1"/>
</dbReference>
<evidence type="ECO:0000256" key="3">
    <source>
        <dbReference type="ARBA" id="ARBA00022485"/>
    </source>
</evidence>
<dbReference type="EMBL" id="LAZR01002528">
    <property type="protein sequence ID" value="KKN28872.1"/>
    <property type="molecule type" value="Genomic_DNA"/>
</dbReference>
<evidence type="ECO:0000256" key="6">
    <source>
        <dbReference type="ARBA" id="ARBA00023002"/>
    </source>
</evidence>
<dbReference type="Gene3D" id="3.50.50.60">
    <property type="entry name" value="FAD/NAD(P)-binding domain"/>
    <property type="match status" value="2"/>
</dbReference>
<evidence type="ECO:0000256" key="1">
    <source>
        <dbReference type="ARBA" id="ARBA00001974"/>
    </source>
</evidence>
<gene>
    <name evidence="10" type="ORF">LCGC14_0849810</name>
</gene>
<dbReference type="InterPro" id="IPR017900">
    <property type="entry name" value="4Fe4S_Fe_S_CS"/>
</dbReference>
<dbReference type="InterPro" id="IPR023753">
    <property type="entry name" value="FAD/NAD-binding_dom"/>
</dbReference>
<evidence type="ECO:0000256" key="4">
    <source>
        <dbReference type="ARBA" id="ARBA00022723"/>
    </source>
</evidence>
<comment type="caution">
    <text evidence="10">The sequence shown here is derived from an EMBL/GenBank/DDBJ whole genome shotgun (WGS) entry which is preliminary data.</text>
</comment>
<dbReference type="AlphaFoldDB" id="A0A0F9PVX5"/>
<dbReference type="InterPro" id="IPR017896">
    <property type="entry name" value="4Fe4S_Fe-S-bd"/>
</dbReference>
<dbReference type="InterPro" id="IPR039650">
    <property type="entry name" value="HdrA-like"/>
</dbReference>
<comment type="cofactor">
    <cofactor evidence="1">
        <name>FAD</name>
        <dbReference type="ChEBI" id="CHEBI:57692"/>
    </cofactor>
</comment>
<dbReference type="PANTHER" id="PTHR43498">
    <property type="entry name" value="FERREDOXIN:COB-COM HETERODISULFIDE REDUCTASE SUBUNIT A"/>
    <property type="match status" value="1"/>
</dbReference>
<evidence type="ECO:0000313" key="10">
    <source>
        <dbReference type="EMBL" id="KKN28872.1"/>
    </source>
</evidence>
<feature type="domain" description="4Fe-4S ferredoxin-type" evidence="9">
    <location>
        <begin position="99"/>
        <end position="129"/>
    </location>
</feature>
<dbReference type="PROSITE" id="PS00198">
    <property type="entry name" value="4FE4S_FER_1"/>
    <property type="match status" value="1"/>
</dbReference>
<protein>
    <recommendedName>
        <fullName evidence="9">4Fe-4S ferredoxin-type domain-containing protein</fullName>
    </recommendedName>
</protein>
<evidence type="ECO:0000256" key="7">
    <source>
        <dbReference type="ARBA" id="ARBA00023004"/>
    </source>
</evidence>
<keyword evidence="7" id="KW-0408">Iron</keyword>
<dbReference type="SUPFAM" id="SSF51905">
    <property type="entry name" value="FAD/NAD(P)-binding domain"/>
    <property type="match status" value="1"/>
</dbReference>
<sequence length="434" mass="47760">MEKDSKSVLIIGAGIAGIQAALDLGDMGIKVHLVEKQPYIGGRMAQLDKTFPTLDCSICILAPKLSECYRHPNISLHTLSEVQKIEGSVGDFSIDVLKHARYIKEAICTNCGDCGTICPVRGITNFFDADLVTQSAAQIAFPSAVPAAYRIDPEKCLYLNYGICGLCYQNCGADSIDFTQKDSMITLNKVGAVIIATGLDLAEDIHTLNEYGYQKYDNVITAMELERLICASGPLEGHLSRLSDGKHPKKIAFLQCIDSRSLRGQLYCSSICCMYTTKEAIIAYEHDNELESFVFYIDMRAGGKGFQRFLQRGEKEYNIKYIHSKISHVEVDENANPIITYENFETSEIKKLKVDLVVLATCIIPSRGIYNLADVLGIELNKYDFVKTDPFLPMETSVEGIYTCGCAREPMDIPRSVSEASGAAARAAEVIKGG</sequence>
<dbReference type="PROSITE" id="PS51379">
    <property type="entry name" value="4FE4S_FER_2"/>
    <property type="match status" value="2"/>
</dbReference>
<keyword evidence="8" id="KW-0411">Iron-sulfur</keyword>
<keyword evidence="3" id="KW-0004">4Fe-4S</keyword>
<dbReference type="GO" id="GO:0016491">
    <property type="term" value="F:oxidoreductase activity"/>
    <property type="evidence" value="ECO:0007669"/>
    <property type="project" value="UniProtKB-KW"/>
</dbReference>
<keyword evidence="4" id="KW-0479">Metal-binding</keyword>
<proteinExistence type="inferred from homology"/>
<comment type="similarity">
    <text evidence="2">Belongs to the HdrA family.</text>
</comment>
<keyword evidence="5" id="KW-0274">FAD</keyword>
<keyword evidence="6" id="KW-0560">Oxidoreductase</keyword>
<dbReference type="Pfam" id="PF12831">
    <property type="entry name" value="FAD_oxidored"/>
    <property type="match status" value="1"/>
</dbReference>
<name>A0A0F9PVX5_9ZZZZ</name>
<dbReference type="InterPro" id="IPR036188">
    <property type="entry name" value="FAD/NAD-bd_sf"/>
</dbReference>
<dbReference type="GO" id="GO:0046872">
    <property type="term" value="F:metal ion binding"/>
    <property type="evidence" value="ECO:0007669"/>
    <property type="project" value="UniProtKB-KW"/>
</dbReference>
<reference evidence="10" key="1">
    <citation type="journal article" date="2015" name="Nature">
        <title>Complex archaea that bridge the gap between prokaryotes and eukaryotes.</title>
        <authorList>
            <person name="Spang A."/>
            <person name="Saw J.H."/>
            <person name="Jorgensen S.L."/>
            <person name="Zaremba-Niedzwiedzka K."/>
            <person name="Martijn J."/>
            <person name="Lind A.E."/>
            <person name="van Eijk R."/>
            <person name="Schleper C."/>
            <person name="Guy L."/>
            <person name="Ettema T.J."/>
        </authorList>
    </citation>
    <scope>NUCLEOTIDE SEQUENCE</scope>
</reference>
<accession>A0A0F9PVX5</accession>
<dbReference type="GO" id="GO:0051539">
    <property type="term" value="F:4 iron, 4 sulfur cluster binding"/>
    <property type="evidence" value="ECO:0007669"/>
    <property type="project" value="UniProtKB-KW"/>
</dbReference>
<organism evidence="10">
    <name type="scientific">marine sediment metagenome</name>
    <dbReference type="NCBI Taxonomy" id="412755"/>
    <lineage>
        <taxon>unclassified sequences</taxon>
        <taxon>metagenomes</taxon>
        <taxon>ecological metagenomes</taxon>
    </lineage>
</organism>
<dbReference type="Gene3D" id="3.30.70.3270">
    <property type="match status" value="1"/>
</dbReference>
<evidence type="ECO:0000256" key="2">
    <source>
        <dbReference type="ARBA" id="ARBA00006561"/>
    </source>
</evidence>
<feature type="domain" description="4Fe-4S ferredoxin-type" evidence="9">
    <location>
        <begin position="147"/>
        <end position="181"/>
    </location>
</feature>
<evidence type="ECO:0000256" key="8">
    <source>
        <dbReference type="ARBA" id="ARBA00023014"/>
    </source>
</evidence>